<dbReference type="RefSeq" id="XP_009064720.1">
    <property type="nucleotide sequence ID" value="XM_009066472.1"/>
</dbReference>
<evidence type="ECO:0000313" key="4">
    <source>
        <dbReference type="EMBL" id="ESO84517.1"/>
    </source>
</evidence>
<dbReference type="OrthoDB" id="5989069at2759"/>
<dbReference type="OMA" id="MYINTEY"/>
<dbReference type="GeneID" id="20250075"/>
<evidence type="ECO:0000256" key="2">
    <source>
        <dbReference type="SAM" id="SignalP"/>
    </source>
</evidence>
<keyword evidence="2" id="KW-0732">Signal</keyword>
<proteinExistence type="predicted"/>
<feature type="transmembrane region" description="Helical" evidence="1">
    <location>
        <begin position="825"/>
        <end position="850"/>
    </location>
</feature>
<dbReference type="KEGG" id="lgi:LOTGIDRAFT_236196"/>
<dbReference type="AlphaFoldDB" id="V3ZJV0"/>
<accession>V3ZJV0</accession>
<dbReference type="Proteomes" id="UP000030746">
    <property type="component" value="Unassembled WGS sequence"/>
</dbReference>
<feature type="domain" description="Vwde helical" evidence="3">
    <location>
        <begin position="516"/>
        <end position="598"/>
    </location>
</feature>
<sequence>MEMARSVFLLYVVILLYIGSSKTMVYAGETTTSGGDAITESGSDDNETTTSTLTTTTLPSAIYDTSVEVEIADKLTGGKMTFYCKFALSNESLWYKVIWQIADSVMTPLGPFNSDVREKSKLLETSLTETTAGFQIRCAYQVAYTEDGTYSSETTSPQKFVGIEILSTDVSVSDGGKSNITLQATAPIGCKSGETCSLGINIYNKDYSSSCYKPTTTFSECQVSVTQSTSQTQGKYCYAVCDPHMRTFEHDYYEHQYFGQYTLYENKEWKQEIQVKTEPCFSWRANGGPPYCICGLAIRAGKEVYIMDKCSPRRYWRIKYAQCDPTRSGLINVVRLGSQYSITLPSGTVVKTNLYTYFKFLNLYVYPSEGDVNNADGLCGRVGDPGFFHRNGTEEALYRWYGMYDYSESWSVKGDVLDLFSEDDRKNLDSIGNSIFQCKCAKDPSGQSQVVCDKVDSSDCTFYFGRARKVDDCKIKPSSLNRKKRSIQQAVKKTEQKNIQHTIVKRAAAADEYAGNWTEATATAYCDNLFTNSSAVQACKDVPGVDLESPKNNCIVDIKLEGSTSFALTAIETIKNKCFKEVGQNSSLQNSTDGSGSILDQIKNVACPFECSGHGSCQNGTCVCDADFDSDDCSIDLKEPPIGVVEYGDGEGECDLGSCTAISVSGGPFIEGGSAKCKVISKTLMPNGNITDKDSMTIDATIISIGEVSCPLPPSRRRKRAAGDPEMEEVTVYEVSVSNGGSYSESNLIIARHVDCHECDVNSTSVSCTYTGCYSEGQCYKKDQKLSRSDCFTCDIKNGEPIWIKSTADTNCTIYIEPATAEDNLLWVIGAVLGAVVLIVIIVIIVVVVIKKKNKRPITPILQGE</sequence>
<evidence type="ECO:0000313" key="5">
    <source>
        <dbReference type="Proteomes" id="UP000030746"/>
    </source>
</evidence>
<feature type="chain" id="PRO_5004715889" description="Vwde helical domain-containing protein" evidence="2">
    <location>
        <begin position="24"/>
        <end position="865"/>
    </location>
</feature>
<protein>
    <recommendedName>
        <fullName evidence="3">Vwde helical domain-containing protein</fullName>
    </recommendedName>
</protein>
<dbReference type="Pfam" id="PF26129">
    <property type="entry name" value="Vwde"/>
    <property type="match status" value="1"/>
</dbReference>
<reference evidence="4 5" key="1">
    <citation type="journal article" date="2013" name="Nature">
        <title>Insights into bilaterian evolution from three spiralian genomes.</title>
        <authorList>
            <person name="Simakov O."/>
            <person name="Marletaz F."/>
            <person name="Cho S.J."/>
            <person name="Edsinger-Gonzales E."/>
            <person name="Havlak P."/>
            <person name="Hellsten U."/>
            <person name="Kuo D.H."/>
            <person name="Larsson T."/>
            <person name="Lv J."/>
            <person name="Arendt D."/>
            <person name="Savage R."/>
            <person name="Osoegawa K."/>
            <person name="de Jong P."/>
            <person name="Grimwood J."/>
            <person name="Chapman J.A."/>
            <person name="Shapiro H."/>
            <person name="Aerts A."/>
            <person name="Otillar R.P."/>
            <person name="Terry A.Y."/>
            <person name="Boore J.L."/>
            <person name="Grigoriev I.V."/>
            <person name="Lindberg D.R."/>
            <person name="Seaver E.C."/>
            <person name="Weisblat D.A."/>
            <person name="Putnam N.H."/>
            <person name="Rokhsar D.S."/>
        </authorList>
    </citation>
    <scope>NUCLEOTIDE SEQUENCE [LARGE SCALE GENOMIC DNA]</scope>
</reference>
<feature type="signal peptide" evidence="2">
    <location>
        <begin position="1"/>
        <end position="23"/>
    </location>
</feature>
<dbReference type="STRING" id="225164.V3ZJV0"/>
<dbReference type="CTD" id="20250075"/>
<name>V3ZJV0_LOTGI</name>
<dbReference type="EMBL" id="KB203470">
    <property type="protein sequence ID" value="ESO84517.1"/>
    <property type="molecule type" value="Genomic_DNA"/>
</dbReference>
<keyword evidence="5" id="KW-1185">Reference proteome</keyword>
<evidence type="ECO:0000259" key="3">
    <source>
        <dbReference type="Pfam" id="PF26129"/>
    </source>
</evidence>
<evidence type="ECO:0000256" key="1">
    <source>
        <dbReference type="SAM" id="Phobius"/>
    </source>
</evidence>
<keyword evidence="1" id="KW-0812">Transmembrane</keyword>
<keyword evidence="1" id="KW-0472">Membrane</keyword>
<dbReference type="HOGENOM" id="CLU_007303_0_0_1"/>
<gene>
    <name evidence="4" type="ORF">LOTGIDRAFT_236196</name>
</gene>
<keyword evidence="1" id="KW-1133">Transmembrane helix</keyword>
<dbReference type="InterPro" id="IPR058727">
    <property type="entry name" value="Helical_Vwde"/>
</dbReference>
<organism evidence="4 5">
    <name type="scientific">Lottia gigantea</name>
    <name type="common">Giant owl limpet</name>
    <dbReference type="NCBI Taxonomy" id="225164"/>
    <lineage>
        <taxon>Eukaryota</taxon>
        <taxon>Metazoa</taxon>
        <taxon>Spiralia</taxon>
        <taxon>Lophotrochozoa</taxon>
        <taxon>Mollusca</taxon>
        <taxon>Gastropoda</taxon>
        <taxon>Patellogastropoda</taxon>
        <taxon>Lottioidea</taxon>
        <taxon>Lottiidae</taxon>
        <taxon>Lottia</taxon>
    </lineage>
</organism>
<dbReference type="Gene3D" id="2.60.120.260">
    <property type="entry name" value="Galactose-binding domain-like"/>
    <property type="match status" value="1"/>
</dbReference>